<evidence type="ECO:0000256" key="1">
    <source>
        <dbReference type="SAM" id="Coils"/>
    </source>
</evidence>
<proteinExistence type="predicted"/>
<evidence type="ECO:0000259" key="3">
    <source>
        <dbReference type="Pfam" id="PF06791"/>
    </source>
</evidence>
<evidence type="ECO:0000313" key="4">
    <source>
        <dbReference type="EMBL" id="NDW04075.1"/>
    </source>
</evidence>
<dbReference type="RefSeq" id="WP_163462094.1">
    <property type="nucleotide sequence ID" value="NZ_JAAAMG010000004.1"/>
</dbReference>
<comment type="caution">
    <text evidence="4">The sequence shown here is derived from an EMBL/GenBank/DDBJ whole genome shotgun (WGS) entry which is preliminary data.</text>
</comment>
<dbReference type="InterPro" id="IPR023346">
    <property type="entry name" value="Lysozyme-like_dom_sf"/>
</dbReference>
<dbReference type="Proteomes" id="UP000469011">
    <property type="component" value="Unassembled WGS sequence"/>
</dbReference>
<gene>
    <name evidence="4" type="ORF">GTK09_06495</name>
</gene>
<feature type="region of interest" description="Disordered" evidence="2">
    <location>
        <begin position="85"/>
        <end position="112"/>
    </location>
</feature>
<feature type="domain" description="Bacteriophage tail tape measure N-terminal" evidence="3">
    <location>
        <begin position="198"/>
        <end position="316"/>
    </location>
</feature>
<dbReference type="Gene3D" id="1.10.530.10">
    <property type="match status" value="1"/>
</dbReference>
<name>A0A6N9T1L1_9HYPH</name>
<dbReference type="EMBL" id="JAAAMG010000004">
    <property type="protein sequence ID" value="NDW04075.1"/>
    <property type="molecule type" value="Genomic_DNA"/>
</dbReference>
<reference evidence="4 5" key="1">
    <citation type="submission" date="2020-01" db="EMBL/GenBank/DDBJ databases">
        <title>Jiella pacifica sp. nov.</title>
        <authorList>
            <person name="Xue Z."/>
            <person name="Zhu S."/>
            <person name="Chen J."/>
            <person name="Yang J."/>
        </authorList>
    </citation>
    <scope>NUCLEOTIDE SEQUENCE [LARGE SCALE GENOMIC DNA]</scope>
    <source>
        <strain evidence="4 5">40Bstr34</strain>
    </source>
</reference>
<evidence type="ECO:0000256" key="2">
    <source>
        <dbReference type="SAM" id="MobiDB-lite"/>
    </source>
</evidence>
<dbReference type="InterPro" id="IPR009628">
    <property type="entry name" value="Phage_tape_measure_N"/>
</dbReference>
<sequence>MVQPLKFSMIMTLDAKGVGQGAKDARQEITATGQAAKAAGGDLGTMTAAMKAEAAAAEDVRRALSGAAGAEVAYREEVQRRLGANQNRVGAPLLPPGLGGGSGGPTDLPPQNQSPMLAEIRERYNPLYKIGQDYKRTLAEIAAAERTAGLASAEANVYRRQAAELAERQMRALTRGERNQSVAGGFLQRVGFRPDQGMNLLRQGGDVGTMALMGASATQILTSQGFQIAEVFADAEGGAKKALKGIGQEVLGLTRFITPGTVAMTAFAGATAVMALRTSEAERSITESEKAVRSYNEALKDTSTIYGDVSAGAAAVMSRELRVSPDLAQARLDAAVRQQQLARGQASDAVVENVANFRTSTLEGLQSAADWLTNSNYRRTVGDVQSLVSELVRGKANAAEFQESLADIRLDPDTPDAVRKWIDELLSLSDAARQAEARAVALRKAVEETRRAAARGAYREAAGELASLVPANLTSRQEIERAYSQTIGRIHELRESPRFVEGKRNIADAQRKAALDELTRQEEIRRQGVLLDIQSIGARTTAERAAIESAKAFNQALTDPSLEEHERRLRGSEAALRVYAEAQREANDAARNAADELALAGLEGHARQLAAINQEVARQIELNPQLAETWQAYGAARRAALAIETRQSLFRPQEEELAKIEAEAAAIGASAAERRRIMADLQAEQDIRRAGIDVMSDEADGYRQNARALAEYRADVERAGEAWQSVQAAGSSALDTLLDAGLDSSASIADAFDQAGKDIVKSLFDLSVRNPLQNLLTGAEAPTLDDLGGFEGIWARITGQEVKKPTAPAITLAERGSSTDMPLYVSLVGPGIGSMPGLIGPGGAAGALDRLASGSGEGAFLQLVRRAEGTEGPNGYNTTLGYGAFTGGEKNLSGMTLDQIDALQTAMLRHPQNAFNSSAVGAYQIVRTTLRGLRDEMGLSGETLFSPQLQDTMALRLADSRGASVSGLRNEWEGLRGVGGDQILAAYQSQMKATASTLSQSASALGPAANQFTSGMEQTLNGTLLGGVGQIADQFVPGLGGVLQQLIRDIGNVGGGGIGKLLGSLFGGGSGGADPWAGMRFDTGGYTGDGPRHAVAGYVHAGEVVWNQDDVKAAGGPKAAEAIRIGIRSGGRGYEHGGVVGGDRPVSGARQASAGTWSAPAPIVQIFDQRRGGEDIERREGVGPDGERRLEIYVRDKVREEVTGAGTDTNRVLRSGYGVAPGLVTR</sequence>
<dbReference type="Pfam" id="PF06791">
    <property type="entry name" value="TMP_2"/>
    <property type="match status" value="1"/>
</dbReference>
<dbReference type="SUPFAM" id="SSF53955">
    <property type="entry name" value="Lysozyme-like"/>
    <property type="match status" value="1"/>
</dbReference>
<evidence type="ECO:0000313" key="5">
    <source>
        <dbReference type="Proteomes" id="UP000469011"/>
    </source>
</evidence>
<feature type="coiled-coil region" evidence="1">
    <location>
        <begin position="562"/>
        <end position="599"/>
    </location>
</feature>
<protein>
    <recommendedName>
        <fullName evidence="3">Bacteriophage tail tape measure N-terminal domain-containing protein</fullName>
    </recommendedName>
</protein>
<keyword evidence="1" id="KW-0175">Coiled coil</keyword>
<keyword evidence="5" id="KW-1185">Reference proteome</keyword>
<dbReference type="AlphaFoldDB" id="A0A6N9T1L1"/>
<accession>A0A6N9T1L1</accession>
<organism evidence="4 5">
    <name type="scientific">Jiella pacifica</name>
    <dbReference type="NCBI Taxonomy" id="2696469"/>
    <lineage>
        <taxon>Bacteria</taxon>
        <taxon>Pseudomonadati</taxon>
        <taxon>Pseudomonadota</taxon>
        <taxon>Alphaproteobacteria</taxon>
        <taxon>Hyphomicrobiales</taxon>
        <taxon>Aurantimonadaceae</taxon>
        <taxon>Jiella</taxon>
    </lineage>
</organism>